<keyword evidence="3" id="KW-1003">Cell membrane</keyword>
<evidence type="ECO:0000256" key="16">
    <source>
        <dbReference type="ARBA" id="ARBA00082025"/>
    </source>
</evidence>
<dbReference type="Bgee" id="ENSMODG00000017421">
    <property type="expression patterns" value="Expressed in blood and 21 other cell types or tissues"/>
</dbReference>
<keyword evidence="7" id="KW-0832">Ubl conjugation</keyword>
<dbReference type="Proteomes" id="UP000002280">
    <property type="component" value="Chromosome 2"/>
</dbReference>
<dbReference type="Ensembl" id="ENSMODT00000061580.1">
    <property type="protein sequence ID" value="ENSMODP00000055686.1"/>
    <property type="gene ID" value="ENSMODG00000017421.4"/>
</dbReference>
<evidence type="ECO:0000256" key="7">
    <source>
        <dbReference type="ARBA" id="ARBA00022843"/>
    </source>
</evidence>
<dbReference type="PANTHER" id="PTHR20859">
    <property type="entry name" value="INTERFERON/INTERLEUKIN RECEPTOR"/>
    <property type="match status" value="1"/>
</dbReference>
<evidence type="ECO:0000256" key="8">
    <source>
        <dbReference type="ARBA" id="ARBA00022989"/>
    </source>
</evidence>
<dbReference type="CDD" id="cd00063">
    <property type="entry name" value="FN3"/>
    <property type="match status" value="1"/>
</dbReference>
<dbReference type="InterPro" id="IPR008355">
    <property type="entry name" value="Interferon_gamma_rcpt_asu"/>
</dbReference>
<evidence type="ECO:0000313" key="21">
    <source>
        <dbReference type="Proteomes" id="UP000002280"/>
    </source>
</evidence>
<dbReference type="PANTHER" id="PTHR20859:SF5">
    <property type="entry name" value="INTERFERON GAMMA RECEPTOR 1"/>
    <property type="match status" value="1"/>
</dbReference>
<dbReference type="Pfam" id="PF01108">
    <property type="entry name" value="Tissue_fac"/>
    <property type="match status" value="1"/>
</dbReference>
<dbReference type="InterPro" id="IPR003961">
    <property type="entry name" value="FN3_dom"/>
</dbReference>
<dbReference type="InterPro" id="IPR050650">
    <property type="entry name" value="Type-II_Cytokine-TF_Rcpt"/>
</dbReference>
<feature type="domain" description="Fibronectin type-III" evidence="19">
    <location>
        <begin position="44"/>
        <end position="136"/>
    </location>
</feature>
<keyword evidence="5 18" id="KW-0812">Transmembrane</keyword>
<dbReference type="GeneTree" id="ENSGT00510000048929"/>
<comment type="similarity">
    <text evidence="2">Belongs to the type II cytokine receptor family.</text>
</comment>
<feature type="compositionally biased region" description="Polar residues" evidence="17">
    <location>
        <begin position="436"/>
        <end position="453"/>
    </location>
</feature>
<keyword evidence="13" id="KW-0393">Immunoglobulin domain</keyword>
<dbReference type="FunFam" id="2.60.40.10:FF:001425">
    <property type="entry name" value="Interferon gamma receptor 1"/>
    <property type="match status" value="1"/>
</dbReference>
<keyword evidence="8 18" id="KW-1133">Transmembrane helix</keyword>
<evidence type="ECO:0000256" key="12">
    <source>
        <dbReference type="ARBA" id="ARBA00023180"/>
    </source>
</evidence>
<dbReference type="InterPro" id="IPR013783">
    <property type="entry name" value="Ig-like_fold"/>
</dbReference>
<keyword evidence="6" id="KW-0732">Signal</keyword>
<dbReference type="GO" id="GO:0060333">
    <property type="term" value="P:type II interferon-mediated signaling pathway"/>
    <property type="evidence" value="ECO:0007669"/>
    <property type="project" value="InterPro"/>
</dbReference>
<comment type="subunit">
    <text evidence="14">Monomer. Heterodimer with IFNGR2, to form the IFNG receptor complex. Interacts with JAK1. Interacts (when phosphorylated) with STAT1. Interacts with SOCS1.</text>
</comment>
<evidence type="ECO:0000256" key="15">
    <source>
        <dbReference type="ARBA" id="ARBA00069555"/>
    </source>
</evidence>
<dbReference type="PROSITE" id="PS50853">
    <property type="entry name" value="FN3"/>
    <property type="match status" value="1"/>
</dbReference>
<dbReference type="OMA" id="NIMLPKS"/>
<keyword evidence="9 18" id="KW-0472">Membrane</keyword>
<evidence type="ECO:0000256" key="18">
    <source>
        <dbReference type="SAM" id="Phobius"/>
    </source>
</evidence>
<dbReference type="InterPro" id="IPR021126">
    <property type="entry name" value="IFN_gamma_rc_D2_pox/mammal"/>
</dbReference>
<feature type="region of interest" description="Disordered" evidence="17">
    <location>
        <begin position="430"/>
        <end position="453"/>
    </location>
</feature>
<dbReference type="PRINTS" id="PR01777">
    <property type="entry name" value="INTERFERONGR"/>
</dbReference>
<evidence type="ECO:0000256" key="1">
    <source>
        <dbReference type="ARBA" id="ARBA00004251"/>
    </source>
</evidence>
<dbReference type="GO" id="GO:0019221">
    <property type="term" value="P:cytokine-mediated signaling pathway"/>
    <property type="evidence" value="ECO:0000318"/>
    <property type="project" value="GO_Central"/>
</dbReference>
<dbReference type="Gene3D" id="2.60.40.10">
    <property type="entry name" value="Immunoglobulins"/>
    <property type="match status" value="2"/>
</dbReference>
<evidence type="ECO:0000256" key="4">
    <source>
        <dbReference type="ARBA" id="ARBA00022553"/>
    </source>
</evidence>
<keyword evidence="4" id="KW-0597">Phosphoprotein</keyword>
<proteinExistence type="inferred from homology"/>
<dbReference type="SUPFAM" id="SSF49265">
    <property type="entry name" value="Fibronectin type III"/>
    <property type="match status" value="2"/>
</dbReference>
<keyword evidence="12" id="KW-0325">Glycoprotein</keyword>
<evidence type="ECO:0000256" key="13">
    <source>
        <dbReference type="ARBA" id="ARBA00023319"/>
    </source>
</evidence>
<dbReference type="STRING" id="13616.ENSMODP00000055686"/>
<keyword evidence="10" id="KW-1015">Disulfide bond</keyword>
<dbReference type="GO" id="GO:0005886">
    <property type="term" value="C:plasma membrane"/>
    <property type="evidence" value="ECO:0000318"/>
    <property type="project" value="GO_Central"/>
</dbReference>
<reference evidence="20" key="3">
    <citation type="submission" date="2025-09" db="UniProtKB">
        <authorList>
            <consortium name="Ensembl"/>
        </authorList>
    </citation>
    <scope>IDENTIFICATION</scope>
</reference>
<protein>
    <recommendedName>
        <fullName evidence="15">Interferon gamma receptor 1</fullName>
    </recommendedName>
    <alternativeName>
        <fullName evidence="16">Interferon gamma receptor alpha-chain</fullName>
    </alternativeName>
</protein>
<dbReference type="GO" id="GO:0019955">
    <property type="term" value="F:cytokine binding"/>
    <property type="evidence" value="ECO:0007669"/>
    <property type="project" value="InterPro"/>
</dbReference>
<dbReference type="GO" id="GO:0009615">
    <property type="term" value="P:response to virus"/>
    <property type="evidence" value="ECO:0007669"/>
    <property type="project" value="UniProtKB-ARBA"/>
</dbReference>
<evidence type="ECO:0000259" key="19">
    <source>
        <dbReference type="PROSITE" id="PS50853"/>
    </source>
</evidence>
<evidence type="ECO:0000256" key="3">
    <source>
        <dbReference type="ARBA" id="ARBA00022475"/>
    </source>
</evidence>
<evidence type="ECO:0000256" key="2">
    <source>
        <dbReference type="ARBA" id="ARBA00005399"/>
    </source>
</evidence>
<dbReference type="Pfam" id="PF07140">
    <property type="entry name" value="IFNGR1_D2"/>
    <property type="match status" value="1"/>
</dbReference>
<reference evidence="20 21" key="1">
    <citation type="journal article" date="2007" name="Nature">
        <title>Genome of the marsupial Monodelphis domestica reveals innovation in non-coding sequences.</title>
        <authorList>
            <person name="Mikkelsen T.S."/>
            <person name="Wakefield M.J."/>
            <person name="Aken B."/>
            <person name="Amemiya C.T."/>
            <person name="Chang J.L."/>
            <person name="Duke S."/>
            <person name="Garber M."/>
            <person name="Gentles A.J."/>
            <person name="Goodstadt L."/>
            <person name="Heger A."/>
            <person name="Jurka J."/>
            <person name="Kamal M."/>
            <person name="Mauceli E."/>
            <person name="Searle S.M."/>
            <person name="Sharpe T."/>
            <person name="Baker M.L."/>
            <person name="Batzer M.A."/>
            <person name="Benos P.V."/>
            <person name="Belov K."/>
            <person name="Clamp M."/>
            <person name="Cook A."/>
            <person name="Cuff J."/>
            <person name="Das R."/>
            <person name="Davidow L."/>
            <person name="Deakin J.E."/>
            <person name="Fazzari M.J."/>
            <person name="Glass J.L."/>
            <person name="Grabherr M."/>
            <person name="Greally J.M."/>
            <person name="Gu W."/>
            <person name="Hore T.A."/>
            <person name="Huttley G.A."/>
            <person name="Kleber M."/>
            <person name="Jirtle R.L."/>
            <person name="Koina E."/>
            <person name="Lee J.T."/>
            <person name="Mahony S."/>
            <person name="Marra M.A."/>
            <person name="Miller R.D."/>
            <person name="Nicholls R.D."/>
            <person name="Oda M."/>
            <person name="Papenfuss A.T."/>
            <person name="Parra Z.E."/>
            <person name="Pollock D.D."/>
            <person name="Ray D.A."/>
            <person name="Schein J.E."/>
            <person name="Speed T.P."/>
            <person name="Thompson K."/>
            <person name="VandeBerg J.L."/>
            <person name="Wade C.M."/>
            <person name="Walker J.A."/>
            <person name="Waters P.D."/>
            <person name="Webber C."/>
            <person name="Weidman J.R."/>
            <person name="Xie X."/>
            <person name="Zody M.C."/>
            <person name="Baldwin J."/>
            <person name="Abdouelleil A."/>
            <person name="Abdulkadir J."/>
            <person name="Abebe A."/>
            <person name="Abera B."/>
            <person name="Abreu J."/>
            <person name="Acer S.C."/>
            <person name="Aftuck L."/>
            <person name="Alexander A."/>
            <person name="An P."/>
            <person name="Anderson E."/>
            <person name="Anderson S."/>
            <person name="Arachi H."/>
            <person name="Azer M."/>
            <person name="Bachantsang P."/>
            <person name="Barry A."/>
            <person name="Bayul T."/>
            <person name="Berlin A."/>
            <person name="Bessette D."/>
            <person name="Bloom T."/>
            <person name="Bloom T."/>
            <person name="Boguslavskiy L."/>
            <person name="Bonnet C."/>
            <person name="Boukhgalter B."/>
            <person name="Bourzgui I."/>
            <person name="Brown A."/>
            <person name="Cahill P."/>
            <person name="Channer S."/>
            <person name="Cheshatsang Y."/>
            <person name="Chuda L."/>
            <person name="Citroen M."/>
            <person name="Collymore A."/>
            <person name="Cooke P."/>
            <person name="Costello M."/>
            <person name="D'Aco K."/>
            <person name="Daza R."/>
            <person name="De Haan G."/>
            <person name="DeGray S."/>
            <person name="DeMaso C."/>
            <person name="Dhargay N."/>
            <person name="Dooley K."/>
            <person name="Dooley E."/>
            <person name="Doricent M."/>
            <person name="Dorje P."/>
            <person name="Dorjee K."/>
            <person name="Dupes A."/>
            <person name="Elong R."/>
            <person name="Falk J."/>
            <person name="Farina A."/>
            <person name="Faro S."/>
            <person name="Ferguson D."/>
            <person name="Fisher S."/>
            <person name="Foley C.D."/>
            <person name="Franke A."/>
            <person name="Friedrich D."/>
            <person name="Gadbois L."/>
            <person name="Gearin G."/>
            <person name="Gearin C.R."/>
            <person name="Giannoukos G."/>
            <person name="Goode T."/>
            <person name="Graham J."/>
            <person name="Grandbois E."/>
            <person name="Grewal S."/>
            <person name="Gyaltsen K."/>
            <person name="Hafez N."/>
            <person name="Hagos B."/>
            <person name="Hall J."/>
            <person name="Henson C."/>
            <person name="Hollinger A."/>
            <person name="Honan T."/>
            <person name="Huard M.D."/>
            <person name="Hughes L."/>
            <person name="Hurhula B."/>
            <person name="Husby M.E."/>
            <person name="Kamat A."/>
            <person name="Kanga B."/>
            <person name="Kashin S."/>
            <person name="Khazanovich D."/>
            <person name="Kisner P."/>
            <person name="Lance K."/>
            <person name="Lara M."/>
            <person name="Lee W."/>
            <person name="Lennon N."/>
            <person name="Letendre F."/>
            <person name="LeVine R."/>
            <person name="Lipovsky A."/>
            <person name="Liu X."/>
            <person name="Liu J."/>
            <person name="Liu S."/>
            <person name="Lokyitsang T."/>
            <person name="Lokyitsang Y."/>
            <person name="Lubonja R."/>
            <person name="Lui A."/>
            <person name="MacDonald P."/>
            <person name="Magnisalis V."/>
            <person name="Maru K."/>
            <person name="Matthews C."/>
            <person name="McCusker W."/>
            <person name="McDonough S."/>
            <person name="Mehta T."/>
            <person name="Meldrim J."/>
            <person name="Meneus L."/>
            <person name="Mihai O."/>
            <person name="Mihalev A."/>
            <person name="Mihova T."/>
            <person name="Mittelman R."/>
            <person name="Mlenga V."/>
            <person name="Montmayeur A."/>
            <person name="Mulrain L."/>
            <person name="Navidi A."/>
            <person name="Naylor J."/>
            <person name="Negash T."/>
            <person name="Nguyen T."/>
            <person name="Nguyen N."/>
            <person name="Nicol R."/>
            <person name="Norbu C."/>
            <person name="Norbu N."/>
            <person name="Novod N."/>
            <person name="O'Neill B."/>
            <person name="Osman S."/>
            <person name="Markiewicz E."/>
            <person name="Oyono O.L."/>
            <person name="Patti C."/>
            <person name="Phunkhang P."/>
            <person name="Pierre F."/>
            <person name="Priest M."/>
            <person name="Raghuraman S."/>
            <person name="Rege F."/>
            <person name="Reyes R."/>
            <person name="Rise C."/>
            <person name="Rogov P."/>
            <person name="Ross K."/>
            <person name="Ryan E."/>
            <person name="Settipalli S."/>
            <person name="Shea T."/>
            <person name="Sherpa N."/>
            <person name="Shi L."/>
            <person name="Shih D."/>
            <person name="Sparrow T."/>
            <person name="Spaulding J."/>
            <person name="Stalker J."/>
            <person name="Stange-Thomann N."/>
            <person name="Stavropoulos S."/>
            <person name="Stone C."/>
            <person name="Strader C."/>
            <person name="Tesfaye S."/>
            <person name="Thomson T."/>
            <person name="Thoulutsang Y."/>
            <person name="Thoulutsang D."/>
            <person name="Topham K."/>
            <person name="Topping I."/>
            <person name="Tsamla T."/>
            <person name="Vassiliev H."/>
            <person name="Vo A."/>
            <person name="Wangchuk T."/>
            <person name="Wangdi T."/>
            <person name="Weiand M."/>
            <person name="Wilkinson J."/>
            <person name="Wilson A."/>
            <person name="Yadav S."/>
            <person name="Young G."/>
            <person name="Yu Q."/>
            <person name="Zembek L."/>
            <person name="Zhong D."/>
            <person name="Zimmer A."/>
            <person name="Zwirko Z."/>
            <person name="Jaffe D.B."/>
            <person name="Alvarez P."/>
            <person name="Brockman W."/>
            <person name="Butler J."/>
            <person name="Chin C."/>
            <person name="Gnerre S."/>
            <person name="MacCallum I."/>
            <person name="Graves J.A."/>
            <person name="Ponting C.P."/>
            <person name="Breen M."/>
            <person name="Samollow P.B."/>
            <person name="Lander E.S."/>
            <person name="Lindblad-Toh K."/>
        </authorList>
    </citation>
    <scope>NUCLEOTIDE SEQUENCE [LARGE SCALE GENOMIC DNA]</scope>
</reference>
<comment type="subcellular location">
    <subcellularLocation>
        <location evidence="1">Cell membrane</location>
        <topology evidence="1">Single-pass type I membrane protein</topology>
    </subcellularLocation>
</comment>
<dbReference type="InterPro" id="IPR036116">
    <property type="entry name" value="FN3_sf"/>
</dbReference>
<name>A0A5F8H999_MONDO</name>
<dbReference type="FunCoup" id="A0A5F8H999">
    <property type="interactions" value="519"/>
</dbReference>
<keyword evidence="11" id="KW-0675">Receptor</keyword>
<reference evidence="20" key="2">
    <citation type="submission" date="2025-08" db="UniProtKB">
        <authorList>
            <consortium name="Ensembl"/>
        </authorList>
    </citation>
    <scope>IDENTIFICATION</scope>
</reference>
<evidence type="ECO:0000256" key="5">
    <source>
        <dbReference type="ARBA" id="ARBA00022692"/>
    </source>
</evidence>
<evidence type="ECO:0000256" key="17">
    <source>
        <dbReference type="SAM" id="MobiDB-lite"/>
    </source>
</evidence>
<feature type="transmembrane region" description="Helical" evidence="18">
    <location>
        <begin position="12"/>
        <end position="34"/>
    </location>
</feature>
<feature type="transmembrane region" description="Helical" evidence="18">
    <location>
        <begin position="269"/>
        <end position="292"/>
    </location>
</feature>
<dbReference type="GO" id="GO:0004896">
    <property type="term" value="F:cytokine receptor activity"/>
    <property type="evidence" value="ECO:0000318"/>
    <property type="project" value="GO_Central"/>
</dbReference>
<dbReference type="AlphaFoldDB" id="A0A5F8H999"/>
<evidence type="ECO:0000256" key="11">
    <source>
        <dbReference type="ARBA" id="ARBA00023170"/>
    </source>
</evidence>
<evidence type="ECO:0000256" key="14">
    <source>
        <dbReference type="ARBA" id="ARBA00063248"/>
    </source>
</evidence>
<evidence type="ECO:0000256" key="9">
    <source>
        <dbReference type="ARBA" id="ARBA00023136"/>
    </source>
</evidence>
<evidence type="ECO:0000313" key="20">
    <source>
        <dbReference type="Ensembl" id="ENSMODP00000055686.1"/>
    </source>
</evidence>
<sequence length="503" mass="57069">MRIYFIQVKAQNIKISVFLSTVYFAKIHFLTFLFKITEFLTVPAPTNVEIKSYNLNPQVSWNYPVMSQPPNFTVELKNYEEGKWIEVCTNISQKFCTIFDHVKSPDLSYWARVKATIGQKESPFADSSVFKMCKQGKIGPPKLKVQMKDHQLIIDISHPLIIVEGKEKGVVYDYYEDECSVFSYKVYWKINGSMEASPEYIQIIEEENDHRSCNETQCQLIIQGASFNSEYCVSAEGFSQNSAIWSFKFEKSEELCIKTPSGKEKDTSVLILIISLSLTSIVCLLVVPVIICQVRKRKVFQRETFILPKSLVVSVVRNLNSRNILEVKPETKYISIVETSNLTVPESEEKSIAHLTPVSSINSGDSGEKDHFQEISSKTEEMTVEENITEMISDSHQSTMIKENYFHPNSSQTESGSLISNSCLLGDDSENRHVESCNSMSHPESPQNDSETQVDIQDNITIRKVSSFGYDKPHVLVDILTDTNDKDTLIGYRPGPEPSVEIS</sequence>
<evidence type="ECO:0000256" key="10">
    <source>
        <dbReference type="ARBA" id="ARBA00023157"/>
    </source>
</evidence>
<evidence type="ECO:0000256" key="6">
    <source>
        <dbReference type="ARBA" id="ARBA00022729"/>
    </source>
</evidence>
<keyword evidence="21" id="KW-1185">Reference proteome</keyword>
<accession>A0A5F8H999</accession>
<dbReference type="InParanoid" id="A0A5F8H999"/>
<organism evidence="20 21">
    <name type="scientific">Monodelphis domestica</name>
    <name type="common">Gray short-tailed opossum</name>
    <dbReference type="NCBI Taxonomy" id="13616"/>
    <lineage>
        <taxon>Eukaryota</taxon>
        <taxon>Metazoa</taxon>
        <taxon>Chordata</taxon>
        <taxon>Craniata</taxon>
        <taxon>Vertebrata</taxon>
        <taxon>Euteleostomi</taxon>
        <taxon>Mammalia</taxon>
        <taxon>Metatheria</taxon>
        <taxon>Didelphimorphia</taxon>
        <taxon>Didelphidae</taxon>
        <taxon>Monodelphis</taxon>
    </lineage>
</organism>
<dbReference type="FunFam" id="2.60.40.10:FF:001244">
    <property type="entry name" value="Interferon gamma receptor 1"/>
    <property type="match status" value="1"/>
</dbReference>